<organism evidence="1 2">
    <name type="scientific">Gossypium aridum</name>
    <name type="common">American cotton</name>
    <name type="synonym">Erioxylum aridum</name>
    <dbReference type="NCBI Taxonomy" id="34290"/>
    <lineage>
        <taxon>Eukaryota</taxon>
        <taxon>Viridiplantae</taxon>
        <taxon>Streptophyta</taxon>
        <taxon>Embryophyta</taxon>
        <taxon>Tracheophyta</taxon>
        <taxon>Spermatophyta</taxon>
        <taxon>Magnoliopsida</taxon>
        <taxon>eudicotyledons</taxon>
        <taxon>Gunneridae</taxon>
        <taxon>Pentapetalae</taxon>
        <taxon>rosids</taxon>
        <taxon>malvids</taxon>
        <taxon>Malvales</taxon>
        <taxon>Malvaceae</taxon>
        <taxon>Malvoideae</taxon>
        <taxon>Gossypium</taxon>
    </lineage>
</organism>
<protein>
    <submittedName>
        <fullName evidence="1">Uncharacterized protein</fullName>
    </submittedName>
</protein>
<dbReference type="AlphaFoldDB" id="A0A7J8WLA2"/>
<dbReference type="EMBL" id="JABFAA010000001">
    <property type="protein sequence ID" value="MBA0675454.1"/>
    <property type="molecule type" value="Genomic_DNA"/>
</dbReference>
<gene>
    <name evidence="1" type="ORF">Goari_016998</name>
</gene>
<proteinExistence type="predicted"/>
<dbReference type="Proteomes" id="UP000593577">
    <property type="component" value="Unassembled WGS sequence"/>
</dbReference>
<keyword evidence="2" id="KW-1185">Reference proteome</keyword>
<evidence type="ECO:0000313" key="2">
    <source>
        <dbReference type="Proteomes" id="UP000593577"/>
    </source>
</evidence>
<name>A0A7J8WLA2_GOSAI</name>
<evidence type="ECO:0000313" key="1">
    <source>
        <dbReference type="EMBL" id="MBA0675454.1"/>
    </source>
</evidence>
<sequence length="50" mass="5740">MGMILSYSLSKRENLPLLNTMAAPTFLEVMARLAPTRRPLQAELWLHHGY</sequence>
<comment type="caution">
    <text evidence="1">The sequence shown here is derived from an EMBL/GenBank/DDBJ whole genome shotgun (WGS) entry which is preliminary data.</text>
</comment>
<reference evidence="1 2" key="1">
    <citation type="journal article" date="2019" name="Genome Biol. Evol.">
        <title>Insights into the evolution of the New World diploid cottons (Gossypium, subgenus Houzingenia) based on genome sequencing.</title>
        <authorList>
            <person name="Grover C.E."/>
            <person name="Arick M.A. 2nd"/>
            <person name="Thrash A."/>
            <person name="Conover J.L."/>
            <person name="Sanders W.S."/>
            <person name="Peterson D.G."/>
            <person name="Frelichowski J.E."/>
            <person name="Scheffler J.A."/>
            <person name="Scheffler B.E."/>
            <person name="Wendel J.F."/>
        </authorList>
    </citation>
    <scope>NUCLEOTIDE SEQUENCE [LARGE SCALE GENOMIC DNA]</scope>
    <source>
        <strain evidence="1">185</strain>
        <tissue evidence="1">Leaf</tissue>
    </source>
</reference>
<accession>A0A7J8WLA2</accession>